<dbReference type="Gene3D" id="3.90.180.10">
    <property type="entry name" value="Medium-chain alcohol dehydrogenases, catalytic domain"/>
    <property type="match status" value="1"/>
</dbReference>
<sequence>MFLIAFFFIEGAAIPLAPMTVALGLFAHDAVDNDMVGDVHGPTKDFGYVYFRYISKGLDEGCLRAQQQLVVPGGLNGTEKALTDLKGEEASAVKYVFEIADTPGAGH</sequence>
<dbReference type="STRING" id="329885.A0A4U0U0N1"/>
<dbReference type="EMBL" id="NAJP01000120">
    <property type="protein sequence ID" value="TKA28244.1"/>
    <property type="molecule type" value="Genomic_DNA"/>
</dbReference>
<accession>A0A4U0U0N1</accession>
<evidence type="ECO:0000313" key="2">
    <source>
        <dbReference type="Proteomes" id="UP000310066"/>
    </source>
</evidence>
<dbReference type="OrthoDB" id="3233595at2759"/>
<organism evidence="1 2">
    <name type="scientific">Friedmanniomyces endolithicus</name>
    <dbReference type="NCBI Taxonomy" id="329885"/>
    <lineage>
        <taxon>Eukaryota</taxon>
        <taxon>Fungi</taxon>
        <taxon>Dikarya</taxon>
        <taxon>Ascomycota</taxon>
        <taxon>Pezizomycotina</taxon>
        <taxon>Dothideomycetes</taxon>
        <taxon>Dothideomycetidae</taxon>
        <taxon>Mycosphaerellales</taxon>
        <taxon>Teratosphaeriaceae</taxon>
        <taxon>Friedmanniomyces</taxon>
    </lineage>
</organism>
<proteinExistence type="predicted"/>
<name>A0A4U0U0N1_9PEZI</name>
<comment type="caution">
    <text evidence="1">The sequence shown here is derived from an EMBL/GenBank/DDBJ whole genome shotgun (WGS) entry which is preliminary data.</text>
</comment>
<evidence type="ECO:0000313" key="1">
    <source>
        <dbReference type="EMBL" id="TKA28244.1"/>
    </source>
</evidence>
<reference evidence="1 2" key="1">
    <citation type="submission" date="2017-03" db="EMBL/GenBank/DDBJ databases">
        <title>Genomes of endolithic fungi from Antarctica.</title>
        <authorList>
            <person name="Coleine C."/>
            <person name="Masonjones S."/>
            <person name="Stajich J.E."/>
        </authorList>
    </citation>
    <scope>NUCLEOTIDE SEQUENCE [LARGE SCALE GENOMIC DNA]</scope>
    <source>
        <strain evidence="1 2">CCFEE 5311</strain>
    </source>
</reference>
<protein>
    <submittedName>
        <fullName evidence="1">Uncharacterized protein</fullName>
    </submittedName>
</protein>
<dbReference type="Gene3D" id="3.40.50.720">
    <property type="entry name" value="NAD(P)-binding Rossmann-like Domain"/>
    <property type="match status" value="1"/>
</dbReference>
<dbReference type="AlphaFoldDB" id="A0A4U0U0N1"/>
<dbReference type="Proteomes" id="UP000310066">
    <property type="component" value="Unassembled WGS sequence"/>
</dbReference>
<gene>
    <name evidence="1" type="ORF">B0A54_16936</name>
</gene>